<evidence type="ECO:0000259" key="6">
    <source>
        <dbReference type="PROSITE" id="PS50125"/>
    </source>
</evidence>
<dbReference type="PANTHER" id="PTHR47691">
    <property type="entry name" value="REGULATOR-RELATED"/>
    <property type="match status" value="1"/>
</dbReference>
<dbReference type="Pfam" id="PF25872">
    <property type="entry name" value="HTH_77"/>
    <property type="match status" value="1"/>
</dbReference>
<evidence type="ECO:0000256" key="3">
    <source>
        <dbReference type="ARBA" id="ARBA00023163"/>
    </source>
</evidence>
<dbReference type="InterPro" id="IPR029787">
    <property type="entry name" value="Nucleotide_cyclase"/>
</dbReference>
<evidence type="ECO:0000259" key="5">
    <source>
        <dbReference type="PROSITE" id="PS50043"/>
    </source>
</evidence>
<dbReference type="SUPFAM" id="SSF55073">
    <property type="entry name" value="Nucleotide cyclase"/>
    <property type="match status" value="1"/>
</dbReference>
<dbReference type="InterPro" id="IPR011990">
    <property type="entry name" value="TPR-like_helical_dom_sf"/>
</dbReference>
<dbReference type="InterPro" id="IPR000792">
    <property type="entry name" value="Tscrpt_reg_LuxR_C"/>
</dbReference>
<dbReference type="InterPro" id="IPR058852">
    <property type="entry name" value="HTH_77"/>
</dbReference>
<dbReference type="InterPro" id="IPR036388">
    <property type="entry name" value="WH-like_DNA-bd_sf"/>
</dbReference>
<keyword evidence="4" id="KW-0175">Coiled coil</keyword>
<dbReference type="Proteomes" id="UP000250915">
    <property type="component" value="Unassembled WGS sequence"/>
</dbReference>
<dbReference type="Pfam" id="PF00211">
    <property type="entry name" value="Guanylate_cyc"/>
    <property type="match status" value="1"/>
</dbReference>
<comment type="caution">
    <text evidence="7">The sequence shown here is derived from an EMBL/GenBank/DDBJ whole genome shotgun (WGS) entry which is preliminary data.</text>
</comment>
<dbReference type="GO" id="GO:0035556">
    <property type="term" value="P:intracellular signal transduction"/>
    <property type="evidence" value="ECO:0007669"/>
    <property type="project" value="InterPro"/>
</dbReference>
<dbReference type="InterPro" id="IPR016032">
    <property type="entry name" value="Sig_transdc_resp-reg_C-effctor"/>
</dbReference>
<dbReference type="FunFam" id="1.10.10.10:FF:000553">
    <property type="entry name" value="Transcriptional regulator, LuxR family"/>
    <property type="match status" value="1"/>
</dbReference>
<dbReference type="SUPFAM" id="SSF52540">
    <property type="entry name" value="P-loop containing nucleoside triphosphate hydrolases"/>
    <property type="match status" value="1"/>
</dbReference>
<evidence type="ECO:0000256" key="2">
    <source>
        <dbReference type="ARBA" id="ARBA00023125"/>
    </source>
</evidence>
<keyword evidence="3" id="KW-0804">Transcription</keyword>
<dbReference type="Gene3D" id="3.30.70.1230">
    <property type="entry name" value="Nucleotide cyclase"/>
    <property type="match status" value="2"/>
</dbReference>
<dbReference type="PANTHER" id="PTHR47691:SF3">
    <property type="entry name" value="HTH-TYPE TRANSCRIPTIONAL REGULATOR RV0890C-RELATED"/>
    <property type="match status" value="1"/>
</dbReference>
<dbReference type="FunFam" id="3.40.50.300:FF:001702">
    <property type="entry name" value="Transcriptional regulator, LuxR family"/>
    <property type="match status" value="1"/>
</dbReference>
<dbReference type="PROSITE" id="PS00622">
    <property type="entry name" value="HTH_LUXR_1"/>
    <property type="match status" value="1"/>
</dbReference>
<dbReference type="PRINTS" id="PR00364">
    <property type="entry name" value="DISEASERSIST"/>
</dbReference>
<gene>
    <name evidence="7" type="ORF">DQP57_04490</name>
</gene>
<keyword evidence="2" id="KW-0238">DNA-binding</keyword>
<dbReference type="SUPFAM" id="SSF46894">
    <property type="entry name" value="C-terminal effector domain of the bipartite response regulators"/>
    <property type="match status" value="1"/>
</dbReference>
<dbReference type="Gene3D" id="1.25.40.10">
    <property type="entry name" value="Tetratricopeptide repeat domain"/>
    <property type="match status" value="1"/>
</dbReference>
<dbReference type="PROSITE" id="PS50125">
    <property type="entry name" value="GUANYLATE_CYCLASE_2"/>
    <property type="match status" value="1"/>
</dbReference>
<dbReference type="SMART" id="SM00421">
    <property type="entry name" value="HTH_LUXR"/>
    <property type="match status" value="1"/>
</dbReference>
<feature type="coiled-coil region" evidence="4">
    <location>
        <begin position="542"/>
        <end position="569"/>
    </location>
</feature>
<evidence type="ECO:0000256" key="1">
    <source>
        <dbReference type="ARBA" id="ARBA00023015"/>
    </source>
</evidence>
<name>A0A329M747_9MYCO</name>
<dbReference type="PRINTS" id="PR00038">
    <property type="entry name" value="HTHLUXR"/>
</dbReference>
<dbReference type="OrthoDB" id="4624147at2"/>
<dbReference type="GO" id="GO:0003677">
    <property type="term" value="F:DNA binding"/>
    <property type="evidence" value="ECO:0007669"/>
    <property type="project" value="UniProtKB-KW"/>
</dbReference>
<evidence type="ECO:0000256" key="4">
    <source>
        <dbReference type="SAM" id="Coils"/>
    </source>
</evidence>
<evidence type="ECO:0000313" key="7">
    <source>
        <dbReference type="EMBL" id="RAV15522.1"/>
    </source>
</evidence>
<keyword evidence="1" id="KW-0805">Transcription regulation</keyword>
<dbReference type="EMBL" id="QMEV01000005">
    <property type="protein sequence ID" value="RAV15522.1"/>
    <property type="molecule type" value="Genomic_DNA"/>
</dbReference>
<feature type="domain" description="HTH luxR-type" evidence="5">
    <location>
        <begin position="1018"/>
        <end position="1083"/>
    </location>
</feature>
<dbReference type="GO" id="GO:0009190">
    <property type="term" value="P:cyclic nucleotide biosynthetic process"/>
    <property type="evidence" value="ECO:0007669"/>
    <property type="project" value="InterPro"/>
</dbReference>
<dbReference type="GO" id="GO:0006355">
    <property type="term" value="P:regulation of DNA-templated transcription"/>
    <property type="evidence" value="ECO:0007669"/>
    <property type="project" value="InterPro"/>
</dbReference>
<dbReference type="Pfam" id="PF00196">
    <property type="entry name" value="GerE"/>
    <property type="match status" value="1"/>
</dbReference>
<dbReference type="CDD" id="cd06170">
    <property type="entry name" value="LuxR_C_like"/>
    <property type="match status" value="1"/>
</dbReference>
<reference evidence="7 8" key="1">
    <citation type="submission" date="2018-06" db="EMBL/GenBank/DDBJ databases">
        <title>NTM in soil in Japan.</title>
        <authorList>
            <person name="Ohya K."/>
        </authorList>
    </citation>
    <scope>NUCLEOTIDE SEQUENCE [LARGE SCALE GENOMIC DNA]</scope>
    <source>
        <strain evidence="7 8">GF28</strain>
    </source>
</reference>
<feature type="domain" description="Guanylate cyclase" evidence="6">
    <location>
        <begin position="11"/>
        <end position="119"/>
    </location>
</feature>
<protein>
    <submittedName>
        <fullName evidence="7">LuxR family transcriptional regulator</fullName>
    </submittedName>
</protein>
<sequence length="1086" mass="117401">MNEPLPTGTVTLLLADVQGSTQLWDAQPQEMTAAIAKLDQTLGELVRTHHGIRPVEQGEGDSFVIAFSRASDAAACALALQRAPLAPLRLRIGVHTGEVQLRDDNNYVGPAINRTARLRELAHGGQTVLSGTTGDLVADSLADDVWLTDLGTHALRDLPRPERVLQLCHPDLCNEFPPLRKRDTVIAQRLPAQLTSFVGRDTEMGDVQSILARNRLVTLTGAGGVGKTRLAVQIAAAIAGDYADGICYVDLAPITDPDLVPITAARTLGLPDHPGRSPEKSLLQFVGDRHMLMVLDNCEHLLDASAALITALLAACPRLTALATSREPIGVSGEVIWRVPSLSFEGDAARLFEDRAHHAHPGFSVNDDNAAAVNEICRRLDGMPLAIELAAARVRALSPNEILAGLQDRFRLLTGGSRTAVRRQQTLQASVDWSHALLTEPERTLFRRLGVFMGGFDLDACRQVVCDEDLAPHQVLDVLALLIDKSLVIAESLGSATRYRLLETIRQYAQERLSASAEAITVRDRHRDHYTAMAAALDAPGRTSLELLLDQAEAEIDNLRAAFAWSRENFDTDSALQLATSLLPLWLTRGLPKEGSDWLDLGLADADARGAHVTPRAMARGLADKAFLDNMRDAESLARAQRSLAIARELDDPALLARTLTACGRLAAWNPELARPYLSEAEALARAMGDRWRLSQILYSQALTAIVGAGDLDAAVAAATEGRDVADEVGDRGYSRGCRFCLSVVPWVRGDIAEAENQLRQLMVEADEAHALIWQVNARSYLCLVLAHSAQAAEGRAVALEALDGAAEIGRYQEGVVYAALAFADLAGGDIDAAVDASAAARERFGDRPLAATTTKPSAQVALARGDLASARRFAEDDVASAVGWFMVEALTTRARVALAEDEPGQAERDVHDALMRAVETGIHSLVPDLLECLARLTHLAGSHLDAARLFGAAHAVRERTGIVRFRVYDAEYDASVLATRQALTEKEFDDAWAAGAALSMDEAIAYARRGRGERKRPPSGWDSLTPTERDVVRLVSEGLGNKDIGDRLFISPRTVQTHLTHVYAKLGLTSRMQLAQEATRRSVLD</sequence>
<proteinExistence type="predicted"/>
<dbReference type="CDD" id="cd07302">
    <property type="entry name" value="CHD"/>
    <property type="match status" value="1"/>
</dbReference>
<organism evidence="7 8">
    <name type="scientific">Mycobacterium colombiense</name>
    <dbReference type="NCBI Taxonomy" id="339268"/>
    <lineage>
        <taxon>Bacteria</taxon>
        <taxon>Bacillati</taxon>
        <taxon>Actinomycetota</taxon>
        <taxon>Actinomycetes</taxon>
        <taxon>Mycobacteriales</taxon>
        <taxon>Mycobacteriaceae</taxon>
        <taxon>Mycobacterium</taxon>
        <taxon>Mycobacterium avium complex (MAC)</taxon>
    </lineage>
</organism>
<dbReference type="Gene3D" id="3.40.50.300">
    <property type="entry name" value="P-loop containing nucleotide triphosphate hydrolases"/>
    <property type="match status" value="1"/>
</dbReference>
<dbReference type="InterPro" id="IPR027417">
    <property type="entry name" value="P-loop_NTPase"/>
</dbReference>
<dbReference type="AlphaFoldDB" id="A0A329M747"/>
<dbReference type="GO" id="GO:0004016">
    <property type="term" value="F:adenylate cyclase activity"/>
    <property type="evidence" value="ECO:0007669"/>
    <property type="project" value="UniProtKB-ARBA"/>
</dbReference>
<dbReference type="Gene3D" id="1.10.10.10">
    <property type="entry name" value="Winged helix-like DNA-binding domain superfamily/Winged helix DNA-binding domain"/>
    <property type="match status" value="1"/>
</dbReference>
<accession>A0A329M747</accession>
<dbReference type="PROSITE" id="PS50043">
    <property type="entry name" value="HTH_LUXR_2"/>
    <property type="match status" value="1"/>
</dbReference>
<evidence type="ECO:0000313" key="8">
    <source>
        <dbReference type="Proteomes" id="UP000250915"/>
    </source>
</evidence>
<dbReference type="InterPro" id="IPR001054">
    <property type="entry name" value="A/G_cyclase"/>
</dbReference>